<comment type="similarity">
    <text evidence="3">Belongs to the WD repeat SEC13 family.</text>
</comment>
<evidence type="ECO:0000313" key="14">
    <source>
        <dbReference type="EMBL" id="VDP48058.1"/>
    </source>
</evidence>
<dbReference type="PROSITE" id="PS50082">
    <property type="entry name" value="WD_REPEATS_2"/>
    <property type="match status" value="2"/>
</dbReference>
<dbReference type="InterPro" id="IPR036322">
    <property type="entry name" value="WD40_repeat_dom_sf"/>
</dbReference>
<keyword evidence="13" id="KW-0539">Nucleus</keyword>
<evidence type="ECO:0000256" key="9">
    <source>
        <dbReference type="ARBA" id="ARBA00022927"/>
    </source>
</evidence>
<evidence type="ECO:0000313" key="15">
    <source>
        <dbReference type="Proteomes" id="UP000277204"/>
    </source>
</evidence>
<dbReference type="SMART" id="SM00320">
    <property type="entry name" value="WD40"/>
    <property type="match status" value="3"/>
</dbReference>
<dbReference type="GO" id="GO:0005764">
    <property type="term" value="C:lysosome"/>
    <property type="evidence" value="ECO:0007669"/>
    <property type="project" value="UniProtKB-SubCell"/>
</dbReference>
<dbReference type="GO" id="GO:0090114">
    <property type="term" value="P:COPII-coated vesicle budding"/>
    <property type="evidence" value="ECO:0007669"/>
    <property type="project" value="TreeGrafter"/>
</dbReference>
<protein>
    <recommendedName>
        <fullName evidence="4">Protein SEC13 homolog</fullName>
    </recommendedName>
</protein>
<dbReference type="GO" id="GO:0032008">
    <property type="term" value="P:positive regulation of TOR signaling"/>
    <property type="evidence" value="ECO:0007669"/>
    <property type="project" value="TreeGrafter"/>
</dbReference>
<keyword evidence="7" id="KW-0677">Repeat</keyword>
<proteinExistence type="inferred from homology"/>
<dbReference type="InterPro" id="IPR015943">
    <property type="entry name" value="WD40/YVTN_repeat-like_dom_sf"/>
</dbReference>
<dbReference type="EMBL" id="UZAI01019841">
    <property type="protein sequence ID" value="VDP48058.1"/>
    <property type="molecule type" value="Genomic_DNA"/>
</dbReference>
<keyword evidence="10" id="KW-0811">Translocation</keyword>
<evidence type="ECO:0000256" key="8">
    <source>
        <dbReference type="ARBA" id="ARBA00022816"/>
    </source>
</evidence>
<dbReference type="STRING" id="48269.A0A183N5R5"/>
<evidence type="ECO:0000256" key="4">
    <source>
        <dbReference type="ARBA" id="ARBA00019195"/>
    </source>
</evidence>
<sequence length="226" mass="25570">MRFVPLTTVSGIQTIDTNHEDMIHDAQLDYYGTTLATASSDHSVKIFDVRNKKQVLIAHLRDHQGPVWSLSWSHPMYGSLLASCGYDRKVIIWQEINGRWGKVFEYAEHASSVNCVCWAPHSYGLMLACASSDGTISILISDETNSWRVFRIPEAHSVSGSIRGSDEDVKPRIGKARITFLRLKNIWNSKQLSINIKVRIFNTDVKTVLMYEAEPWRTTTAITKNA</sequence>
<dbReference type="InterPro" id="IPR045609">
    <property type="entry name" value="DUF6451"/>
</dbReference>
<dbReference type="Pfam" id="PF20049">
    <property type="entry name" value="DUF6451"/>
    <property type="match status" value="1"/>
</dbReference>
<evidence type="ECO:0000256" key="1">
    <source>
        <dbReference type="ARBA" id="ARBA00004371"/>
    </source>
</evidence>
<keyword evidence="5" id="KW-0813">Transport</keyword>
<dbReference type="PANTHER" id="PTHR11024">
    <property type="entry name" value="NUCLEAR PORE COMPLEX PROTEIN SEC13 / SEH1 FAMILY MEMBER"/>
    <property type="match status" value="1"/>
</dbReference>
<keyword evidence="6" id="KW-0853">WD repeat</keyword>
<dbReference type="GO" id="GO:0031080">
    <property type="term" value="C:nuclear pore outer ring"/>
    <property type="evidence" value="ECO:0007669"/>
    <property type="project" value="TreeGrafter"/>
</dbReference>
<keyword evidence="15" id="KW-1185">Reference proteome</keyword>
<organism evidence="14 15">
    <name type="scientific">Schistosoma margrebowiei</name>
    <dbReference type="NCBI Taxonomy" id="48269"/>
    <lineage>
        <taxon>Eukaryota</taxon>
        <taxon>Metazoa</taxon>
        <taxon>Spiralia</taxon>
        <taxon>Lophotrochozoa</taxon>
        <taxon>Platyhelminthes</taxon>
        <taxon>Trematoda</taxon>
        <taxon>Digenea</taxon>
        <taxon>Strigeidida</taxon>
        <taxon>Schistosomatoidea</taxon>
        <taxon>Schistosomatidae</taxon>
        <taxon>Schistosoma</taxon>
    </lineage>
</organism>
<dbReference type="GO" id="GO:0006606">
    <property type="term" value="P:protein import into nucleus"/>
    <property type="evidence" value="ECO:0007669"/>
    <property type="project" value="TreeGrafter"/>
</dbReference>
<accession>A0A183N5R5</accession>
<dbReference type="SUPFAM" id="SSF50978">
    <property type="entry name" value="WD40 repeat-like"/>
    <property type="match status" value="1"/>
</dbReference>
<evidence type="ECO:0000256" key="11">
    <source>
        <dbReference type="ARBA" id="ARBA00023132"/>
    </source>
</evidence>
<evidence type="ECO:0000256" key="5">
    <source>
        <dbReference type="ARBA" id="ARBA00022448"/>
    </source>
</evidence>
<gene>
    <name evidence="14" type="ORF">SMRZ_LOCUS23640</name>
</gene>
<keyword evidence="9" id="KW-0653">Protein transport</keyword>
<dbReference type="Proteomes" id="UP000277204">
    <property type="component" value="Unassembled WGS sequence"/>
</dbReference>
<name>A0A183N5R5_9TREM</name>
<keyword evidence="12" id="KW-0458">Lysosome</keyword>
<dbReference type="InterPro" id="IPR001680">
    <property type="entry name" value="WD40_rpt"/>
</dbReference>
<dbReference type="GO" id="GO:0051028">
    <property type="term" value="P:mRNA transport"/>
    <property type="evidence" value="ECO:0007669"/>
    <property type="project" value="UniProtKB-KW"/>
</dbReference>
<evidence type="ECO:0000256" key="10">
    <source>
        <dbReference type="ARBA" id="ARBA00023010"/>
    </source>
</evidence>
<evidence type="ECO:0000256" key="3">
    <source>
        <dbReference type="ARBA" id="ARBA00010102"/>
    </source>
</evidence>
<evidence type="ECO:0000256" key="6">
    <source>
        <dbReference type="ARBA" id="ARBA00022574"/>
    </source>
</evidence>
<evidence type="ECO:0000256" key="2">
    <source>
        <dbReference type="ARBA" id="ARBA00004567"/>
    </source>
</evidence>
<dbReference type="InterPro" id="IPR037363">
    <property type="entry name" value="Sec13/Seh1_fam"/>
</dbReference>
<dbReference type="GO" id="GO:0005198">
    <property type="term" value="F:structural molecule activity"/>
    <property type="evidence" value="ECO:0007669"/>
    <property type="project" value="InterPro"/>
</dbReference>
<evidence type="ECO:0000256" key="7">
    <source>
        <dbReference type="ARBA" id="ARBA00022737"/>
    </source>
</evidence>
<evidence type="ECO:0000256" key="13">
    <source>
        <dbReference type="ARBA" id="ARBA00023242"/>
    </source>
</evidence>
<dbReference type="GO" id="GO:0030127">
    <property type="term" value="C:COPII vesicle coat"/>
    <property type="evidence" value="ECO:0007669"/>
    <property type="project" value="TreeGrafter"/>
</dbReference>
<dbReference type="AlphaFoldDB" id="A0A183N5R5"/>
<reference evidence="14 15" key="1">
    <citation type="submission" date="2018-11" db="EMBL/GenBank/DDBJ databases">
        <authorList>
            <consortium name="Pathogen Informatics"/>
        </authorList>
    </citation>
    <scope>NUCLEOTIDE SEQUENCE [LARGE SCALE GENOMIC DNA]</scope>
    <source>
        <strain evidence="14 15">Zambia</strain>
    </source>
</reference>
<evidence type="ECO:0000256" key="12">
    <source>
        <dbReference type="ARBA" id="ARBA00023228"/>
    </source>
</evidence>
<keyword evidence="8" id="KW-0509">mRNA transport</keyword>
<dbReference type="Pfam" id="PF00400">
    <property type="entry name" value="WD40"/>
    <property type="match status" value="3"/>
</dbReference>
<dbReference type="Gene3D" id="2.130.10.10">
    <property type="entry name" value="YVTN repeat-like/Quinoprotein amine dehydrogenase"/>
    <property type="match status" value="1"/>
</dbReference>
<comment type="subcellular location">
    <subcellularLocation>
        <location evidence="1">Lysosome</location>
    </subcellularLocation>
    <subcellularLocation>
        <location evidence="2">Nucleus</location>
        <location evidence="2">Nuclear pore complex</location>
    </subcellularLocation>
</comment>
<dbReference type="PANTHER" id="PTHR11024:SF2">
    <property type="entry name" value="PROTEIN SEC13 HOMOLOG"/>
    <property type="match status" value="1"/>
</dbReference>
<keyword evidence="11" id="KW-0906">Nuclear pore complex</keyword>
<dbReference type="GO" id="GO:0032527">
    <property type="term" value="P:protein exit from endoplasmic reticulum"/>
    <property type="evidence" value="ECO:0007669"/>
    <property type="project" value="TreeGrafter"/>
</dbReference>